<reference evidence="2 3" key="1">
    <citation type="submission" date="2011-01" db="EMBL/GenBank/DDBJ databases">
        <title>Complete sequence of chromosome of Streptomyces flavogriseus ATCC 33331.</title>
        <authorList>
            <consortium name="US DOE Joint Genome Institute"/>
            <person name="Lucas S."/>
            <person name="Copeland A."/>
            <person name="Lapidus A."/>
            <person name="Cheng J.-F."/>
            <person name="Goodwin L."/>
            <person name="Pitluck S."/>
            <person name="Davenport K."/>
            <person name="Detter J.C."/>
            <person name="Han C."/>
            <person name="Tapia R."/>
            <person name="Land M."/>
            <person name="Hauser L."/>
            <person name="Kyrpides N."/>
            <person name="Ivanova N."/>
            <person name="Ovchinnikova G."/>
            <person name="Pagani I."/>
            <person name="Brumm P."/>
            <person name="Mead D."/>
            <person name="Woyke T."/>
        </authorList>
    </citation>
    <scope>NUCLEOTIDE SEQUENCE [LARGE SCALE GENOMIC DNA]</scope>
    <source>
        <strain evidence="3">ATCC 33331 / IAF-45CD</strain>
    </source>
</reference>
<dbReference type="InterPro" id="IPR018958">
    <property type="entry name" value="Knr4/Smi1-like_dom"/>
</dbReference>
<feature type="domain" description="Knr4/Smi1-like" evidence="1">
    <location>
        <begin position="35"/>
        <end position="154"/>
    </location>
</feature>
<sequence length="172" mass="18648">MQMRDLVTQVVVERVKEYFADSPVGTSPLPAIRSPADAAALAELERRSGQTLEAGYREFLLLTDGLEGFSMLLLGCRDWEPGGMGEAAEEFRETVLDSEPEDVGVPLGAPLFPVAVNGDRSQGIFLIDTAGPAEERFWWTGEGDSFFFTGFADVLGFLTDAGSYNPKESLSS</sequence>
<dbReference type="KEGG" id="sfa:Sfla_1266"/>
<evidence type="ECO:0000313" key="2">
    <source>
        <dbReference type="EMBL" id="ADW02713.1"/>
    </source>
</evidence>
<name>A0A8D3WDG1_STRFA</name>
<dbReference type="SUPFAM" id="SSF160631">
    <property type="entry name" value="SMI1/KNR4-like"/>
    <property type="match status" value="1"/>
</dbReference>
<gene>
    <name evidence="2" type="ordered locus">Sfla_1266</name>
</gene>
<dbReference type="EMBL" id="CP002475">
    <property type="protein sequence ID" value="ADW02713.1"/>
    <property type="molecule type" value="Genomic_DNA"/>
</dbReference>
<evidence type="ECO:0000313" key="3">
    <source>
        <dbReference type="Proteomes" id="UP000002066"/>
    </source>
</evidence>
<dbReference type="AlphaFoldDB" id="A0A8D3WDG1"/>
<organism evidence="2 3">
    <name type="scientific">Streptomyces pratensis (strain ATCC 33331 / IAF-45CD)</name>
    <dbReference type="NCBI Taxonomy" id="591167"/>
    <lineage>
        <taxon>Bacteria</taxon>
        <taxon>Bacillati</taxon>
        <taxon>Actinomycetota</taxon>
        <taxon>Actinomycetes</taxon>
        <taxon>Kitasatosporales</taxon>
        <taxon>Streptomycetaceae</taxon>
        <taxon>Streptomyces</taxon>
    </lineage>
</organism>
<accession>A0A8D3WDG1</accession>
<protein>
    <recommendedName>
        <fullName evidence="1">Knr4/Smi1-like domain-containing protein</fullName>
    </recommendedName>
</protein>
<proteinExistence type="predicted"/>
<evidence type="ECO:0000259" key="1">
    <source>
        <dbReference type="SMART" id="SM00860"/>
    </source>
</evidence>
<dbReference type="InterPro" id="IPR037883">
    <property type="entry name" value="Knr4/Smi1-like_sf"/>
</dbReference>
<dbReference type="OrthoDB" id="4231525at2"/>
<dbReference type="Proteomes" id="UP000002066">
    <property type="component" value="Chromosome"/>
</dbReference>
<dbReference type="SMART" id="SM00860">
    <property type="entry name" value="SMI1_KNR4"/>
    <property type="match status" value="1"/>
</dbReference>